<organism evidence="2 3">
    <name type="scientific">Aliivibrio finisterrensis</name>
    <dbReference type="NCBI Taxonomy" id="511998"/>
    <lineage>
        <taxon>Bacteria</taxon>
        <taxon>Pseudomonadati</taxon>
        <taxon>Pseudomonadota</taxon>
        <taxon>Gammaproteobacteria</taxon>
        <taxon>Vibrionales</taxon>
        <taxon>Vibrionaceae</taxon>
        <taxon>Aliivibrio</taxon>
    </lineage>
</organism>
<feature type="chain" id="PRO_5026882151" description="Outer membrane protein beta-barrel domain-containing protein" evidence="1">
    <location>
        <begin position="23"/>
        <end position="190"/>
    </location>
</feature>
<proteinExistence type="predicted"/>
<dbReference type="Proteomes" id="UP000434870">
    <property type="component" value="Unassembled WGS sequence"/>
</dbReference>
<reference evidence="2 3" key="1">
    <citation type="submission" date="2019-09" db="EMBL/GenBank/DDBJ databases">
        <title>Genome of Aliivibrio finisterrensis LMG 23869 (type strain).</title>
        <authorList>
            <person name="Bowman J.P."/>
        </authorList>
    </citation>
    <scope>NUCLEOTIDE SEQUENCE [LARGE SCALE GENOMIC DNA]</scope>
    <source>
        <strain evidence="2 3">LMG 23869</strain>
    </source>
</reference>
<comment type="caution">
    <text evidence="2">The sequence shown here is derived from an EMBL/GenBank/DDBJ whole genome shotgun (WGS) entry which is preliminary data.</text>
</comment>
<evidence type="ECO:0008006" key="4">
    <source>
        <dbReference type="Google" id="ProtNLM"/>
    </source>
</evidence>
<protein>
    <recommendedName>
        <fullName evidence="4">Outer membrane protein beta-barrel domain-containing protein</fullName>
    </recommendedName>
</protein>
<dbReference type="AlphaFoldDB" id="A0A6N6RWE0"/>
<evidence type="ECO:0000256" key="1">
    <source>
        <dbReference type="SAM" id="SignalP"/>
    </source>
</evidence>
<keyword evidence="1" id="KW-0732">Signal</keyword>
<name>A0A6N6RWE0_9GAMM</name>
<sequence length="190" mass="20730">MNGYYVSLLIFLSGFFSSFALASNTEISLGFGMSDYKFQHYSSELDTQDVGMALNLTHYPYVNELSTGVLSLGARVGINHPGNFHGSITADDANDLGTSLMSPGPGVSLSAVSKYQYNDIFFRAGIGALYWSNSIYIDEVKVRDKNTSILYSLEAGYQVAPDVDLSIGATSSSYKGNMTNIYLFIITFHL</sequence>
<gene>
    <name evidence="2" type="ORF">F8B77_02195</name>
</gene>
<dbReference type="RefSeq" id="WP_151653293.1">
    <property type="nucleotide sequence ID" value="NZ_WBVP01000002.1"/>
</dbReference>
<evidence type="ECO:0000313" key="2">
    <source>
        <dbReference type="EMBL" id="KAB2826046.1"/>
    </source>
</evidence>
<evidence type="ECO:0000313" key="3">
    <source>
        <dbReference type="Proteomes" id="UP000434870"/>
    </source>
</evidence>
<accession>A0A6N6RWE0</accession>
<dbReference type="EMBL" id="WBVP01000002">
    <property type="protein sequence ID" value="KAB2826046.1"/>
    <property type="molecule type" value="Genomic_DNA"/>
</dbReference>
<feature type="signal peptide" evidence="1">
    <location>
        <begin position="1"/>
        <end position="22"/>
    </location>
</feature>